<comment type="caution">
    <text evidence="1">The sequence shown here is derived from an EMBL/GenBank/DDBJ whole genome shotgun (WGS) entry which is preliminary data.</text>
</comment>
<sequence>MAQSKRIVADVAGDMKKGGSMAARVTHLQFGSSGAIGGYVRRVDFAFSVPRVIISLQM</sequence>
<name>A0A318T6F8_9HYPH</name>
<keyword evidence="2" id="KW-1185">Reference proteome</keyword>
<dbReference type="AlphaFoldDB" id="A0A318T6F8"/>
<dbReference type="Proteomes" id="UP000247454">
    <property type="component" value="Unassembled WGS sequence"/>
</dbReference>
<evidence type="ECO:0000313" key="2">
    <source>
        <dbReference type="Proteomes" id="UP000247454"/>
    </source>
</evidence>
<protein>
    <submittedName>
        <fullName evidence="1">Uncharacterized protein</fullName>
    </submittedName>
</protein>
<dbReference type="EMBL" id="QJTF01000007">
    <property type="protein sequence ID" value="PYE88519.1"/>
    <property type="molecule type" value="Genomic_DNA"/>
</dbReference>
<organism evidence="1 2">
    <name type="scientific">Phyllobacterium leguminum</name>
    <dbReference type="NCBI Taxonomy" id="314237"/>
    <lineage>
        <taxon>Bacteria</taxon>
        <taxon>Pseudomonadati</taxon>
        <taxon>Pseudomonadota</taxon>
        <taxon>Alphaproteobacteria</taxon>
        <taxon>Hyphomicrobiales</taxon>
        <taxon>Phyllobacteriaceae</taxon>
        <taxon>Phyllobacterium</taxon>
    </lineage>
</organism>
<evidence type="ECO:0000313" key="1">
    <source>
        <dbReference type="EMBL" id="PYE88519.1"/>
    </source>
</evidence>
<reference evidence="1 2" key="1">
    <citation type="submission" date="2018-06" db="EMBL/GenBank/DDBJ databases">
        <title>Genomic Encyclopedia of Type Strains, Phase III (KMG-III): the genomes of soil and plant-associated and newly described type strains.</title>
        <authorList>
            <person name="Whitman W."/>
        </authorList>
    </citation>
    <scope>NUCLEOTIDE SEQUENCE [LARGE SCALE GENOMIC DNA]</scope>
    <source>
        <strain evidence="1 2">ORS 1419</strain>
    </source>
</reference>
<proteinExistence type="predicted"/>
<accession>A0A318T6F8</accession>
<gene>
    <name evidence="1" type="ORF">C7477_107162</name>
</gene>